<evidence type="ECO:0000313" key="3">
    <source>
        <dbReference type="EMBL" id="MQR01186.1"/>
    </source>
</evidence>
<keyword evidence="4" id="KW-1185">Reference proteome</keyword>
<organism evidence="3 4">
    <name type="scientific">Glaciimonas soli</name>
    <dbReference type="NCBI Taxonomy" id="2590999"/>
    <lineage>
        <taxon>Bacteria</taxon>
        <taxon>Pseudomonadati</taxon>
        <taxon>Pseudomonadota</taxon>
        <taxon>Betaproteobacteria</taxon>
        <taxon>Burkholderiales</taxon>
        <taxon>Oxalobacteraceae</taxon>
        <taxon>Glaciimonas</taxon>
    </lineage>
</organism>
<evidence type="ECO:0000256" key="1">
    <source>
        <dbReference type="SAM" id="MobiDB-lite"/>
    </source>
</evidence>
<sequence>MKINQLLATAVVAAFALPAIAQNTVTNAVGAATGNAVTTGKAAVGTAVDNVKQGATNAMSNHVTSQTTTTVQATQADTGDMSSAAPAASDTMKPVATGKTSSGMHGAHHAKGKKRYCGKYHGKPVYRYSCKPTHHGKKHYKQHTHTAYHAHYHPVVHQAVVAEPVMAVVPVAPVQPVYEQRETTKFIEGHPVLDPYIVQPEVRHHYYLRDIYNGA</sequence>
<feature type="chain" id="PRO_5032499115" evidence="2">
    <location>
        <begin position="22"/>
        <end position="215"/>
    </location>
</feature>
<dbReference type="EMBL" id="WINI01000005">
    <property type="protein sequence ID" value="MQR01186.1"/>
    <property type="molecule type" value="Genomic_DNA"/>
</dbReference>
<gene>
    <name evidence="3" type="ORF">GEV47_10905</name>
</gene>
<dbReference type="AlphaFoldDB" id="A0A843YXA3"/>
<name>A0A843YXA3_9BURK</name>
<accession>A0A843YXA3</accession>
<proteinExistence type="predicted"/>
<dbReference type="Proteomes" id="UP000451565">
    <property type="component" value="Unassembled WGS sequence"/>
</dbReference>
<feature type="signal peptide" evidence="2">
    <location>
        <begin position="1"/>
        <end position="21"/>
    </location>
</feature>
<evidence type="ECO:0000256" key="2">
    <source>
        <dbReference type="SAM" id="SignalP"/>
    </source>
</evidence>
<protein>
    <submittedName>
        <fullName evidence="3">Uncharacterized protein</fullName>
    </submittedName>
</protein>
<keyword evidence="2" id="KW-0732">Signal</keyword>
<reference evidence="3 4" key="1">
    <citation type="submission" date="2019-10" db="EMBL/GenBank/DDBJ databases">
        <title>Glaciimonas soli sp. nov., a psychrophilic bacterium isolated from the forest soil of a high elevation mountain in Taiwan.</title>
        <authorList>
            <person name="Wang L.-T."/>
            <person name="Shieh W.Y."/>
        </authorList>
    </citation>
    <scope>NUCLEOTIDE SEQUENCE [LARGE SCALE GENOMIC DNA]</scope>
    <source>
        <strain evidence="3 4">GS1</strain>
    </source>
</reference>
<feature type="region of interest" description="Disordered" evidence="1">
    <location>
        <begin position="79"/>
        <end position="110"/>
    </location>
</feature>
<comment type="caution">
    <text evidence="3">The sequence shown here is derived from an EMBL/GenBank/DDBJ whole genome shotgun (WGS) entry which is preliminary data.</text>
</comment>
<dbReference type="RefSeq" id="WP_153234822.1">
    <property type="nucleotide sequence ID" value="NZ_WINI01000005.1"/>
</dbReference>
<evidence type="ECO:0000313" key="4">
    <source>
        <dbReference type="Proteomes" id="UP000451565"/>
    </source>
</evidence>